<protein>
    <recommendedName>
        <fullName evidence="1">At2g35280-like TPR domain-containing protein</fullName>
    </recommendedName>
</protein>
<proteinExistence type="predicted"/>
<keyword evidence="3" id="KW-1185">Reference proteome</keyword>
<accession>A0A9Q0HN58</accession>
<organism evidence="2 3">
    <name type="scientific">Rhynchospora breviuscula</name>
    <dbReference type="NCBI Taxonomy" id="2022672"/>
    <lineage>
        <taxon>Eukaryota</taxon>
        <taxon>Viridiplantae</taxon>
        <taxon>Streptophyta</taxon>
        <taxon>Embryophyta</taxon>
        <taxon>Tracheophyta</taxon>
        <taxon>Spermatophyta</taxon>
        <taxon>Magnoliopsida</taxon>
        <taxon>Liliopsida</taxon>
        <taxon>Poales</taxon>
        <taxon>Cyperaceae</taxon>
        <taxon>Cyperoideae</taxon>
        <taxon>Rhynchosporeae</taxon>
        <taxon>Rhynchospora</taxon>
    </lineage>
</organism>
<dbReference type="Pfam" id="PF23310">
    <property type="entry name" value="TPR_27"/>
    <property type="match status" value="1"/>
</dbReference>
<dbReference type="AlphaFoldDB" id="A0A9Q0HN58"/>
<evidence type="ECO:0000313" key="3">
    <source>
        <dbReference type="Proteomes" id="UP001151287"/>
    </source>
</evidence>
<dbReference type="InterPro" id="IPR040338">
    <property type="entry name" value="At1g67623-like"/>
</dbReference>
<dbReference type="InterPro" id="IPR057136">
    <property type="entry name" value="At2g35280_TPR_dom"/>
</dbReference>
<dbReference type="Proteomes" id="UP001151287">
    <property type="component" value="Unassembled WGS sequence"/>
</dbReference>
<name>A0A9Q0HN58_9POAL</name>
<dbReference type="EMBL" id="JAMQYH010000004">
    <property type="protein sequence ID" value="KAJ1691813.1"/>
    <property type="molecule type" value="Genomic_DNA"/>
</dbReference>
<dbReference type="PANTHER" id="PTHR33784:SF10">
    <property type="entry name" value="F-BOX PROTEIN"/>
    <property type="match status" value="1"/>
</dbReference>
<feature type="domain" description="At2g35280-like TPR" evidence="1">
    <location>
        <begin position="62"/>
        <end position="128"/>
    </location>
</feature>
<evidence type="ECO:0000259" key="1">
    <source>
        <dbReference type="Pfam" id="PF23310"/>
    </source>
</evidence>
<sequence>MAAATTIDTLPNDMIVEIAMQLVSNSPLPLTVLRSFKNSCKMFSEAAKDRLIKQRIVLQREFPELNWKATDPRITIFKACANAGNLEACFIVALINIFGDRDISRGVELLHKTASNGHKEALYLMNKIKRRLQNLPQLANMLPANAFSDIKNIKLDDDEIQRCQARVAYVCQQVTWNDWRDSKKFCENLGCRIGAWYNYNRSFCSEACRWNQRFIELCERM</sequence>
<gene>
    <name evidence="2" type="ORF">LUZ63_015968</name>
</gene>
<comment type="caution">
    <text evidence="2">The sequence shown here is derived from an EMBL/GenBank/DDBJ whole genome shotgun (WGS) entry which is preliminary data.</text>
</comment>
<reference evidence="2" key="1">
    <citation type="journal article" date="2022" name="Cell">
        <title>Repeat-based holocentromeres influence genome architecture and karyotype evolution.</title>
        <authorList>
            <person name="Hofstatter P.G."/>
            <person name="Thangavel G."/>
            <person name="Lux T."/>
            <person name="Neumann P."/>
            <person name="Vondrak T."/>
            <person name="Novak P."/>
            <person name="Zhang M."/>
            <person name="Costa L."/>
            <person name="Castellani M."/>
            <person name="Scott A."/>
            <person name="Toegelov H."/>
            <person name="Fuchs J."/>
            <person name="Mata-Sucre Y."/>
            <person name="Dias Y."/>
            <person name="Vanzela A.L.L."/>
            <person name="Huettel B."/>
            <person name="Almeida C.C.S."/>
            <person name="Simkova H."/>
            <person name="Souza G."/>
            <person name="Pedrosa-Harand A."/>
            <person name="Macas J."/>
            <person name="Mayer K.F.X."/>
            <person name="Houben A."/>
            <person name="Marques A."/>
        </authorList>
    </citation>
    <scope>NUCLEOTIDE SEQUENCE</scope>
    <source>
        <strain evidence="2">RhyBre1mFocal</strain>
    </source>
</reference>
<dbReference type="OrthoDB" id="1865546at2759"/>
<evidence type="ECO:0000313" key="2">
    <source>
        <dbReference type="EMBL" id="KAJ1691813.1"/>
    </source>
</evidence>
<dbReference type="PANTHER" id="PTHR33784">
    <property type="entry name" value="OS05G0482100 PROTEIN"/>
    <property type="match status" value="1"/>
</dbReference>